<feature type="domain" description="PIN" evidence="8">
    <location>
        <begin position="6"/>
        <end position="122"/>
    </location>
</feature>
<evidence type="ECO:0000256" key="3">
    <source>
        <dbReference type="ARBA" id="ARBA00022722"/>
    </source>
</evidence>
<dbReference type="PANTHER" id="PTHR33653">
    <property type="entry name" value="RIBONUCLEASE VAPC2"/>
    <property type="match status" value="1"/>
</dbReference>
<gene>
    <name evidence="9" type="ORF">QO014_003569</name>
</gene>
<dbReference type="InterPro" id="IPR050556">
    <property type="entry name" value="Type_II_TA_system_RNase"/>
</dbReference>
<dbReference type="Gene3D" id="3.40.50.1010">
    <property type="entry name" value="5'-nuclease"/>
    <property type="match status" value="1"/>
</dbReference>
<comment type="similarity">
    <text evidence="7">Belongs to the PINc/VapC protein family.</text>
</comment>
<evidence type="ECO:0000256" key="1">
    <source>
        <dbReference type="ARBA" id="ARBA00001946"/>
    </source>
</evidence>
<dbReference type="InterPro" id="IPR002716">
    <property type="entry name" value="PIN_dom"/>
</dbReference>
<evidence type="ECO:0000256" key="4">
    <source>
        <dbReference type="ARBA" id="ARBA00022723"/>
    </source>
</evidence>
<dbReference type="RefSeq" id="WP_266350066.1">
    <property type="nucleotide sequence ID" value="NZ_JAPKNG010000005.1"/>
</dbReference>
<dbReference type="EMBL" id="JAUSVO010000005">
    <property type="protein sequence ID" value="MDQ0439168.1"/>
    <property type="molecule type" value="Genomic_DNA"/>
</dbReference>
<evidence type="ECO:0000256" key="2">
    <source>
        <dbReference type="ARBA" id="ARBA00022649"/>
    </source>
</evidence>
<evidence type="ECO:0000256" key="5">
    <source>
        <dbReference type="ARBA" id="ARBA00022801"/>
    </source>
</evidence>
<keyword evidence="2" id="KW-1277">Toxin-antitoxin system</keyword>
<dbReference type="PANTHER" id="PTHR33653:SF1">
    <property type="entry name" value="RIBONUCLEASE VAPC2"/>
    <property type="match status" value="1"/>
</dbReference>
<keyword evidence="6" id="KW-0460">Magnesium</keyword>
<keyword evidence="4" id="KW-0479">Metal-binding</keyword>
<accession>A0ABU0HBC1</accession>
<keyword evidence="3" id="KW-0540">Nuclease</keyword>
<evidence type="ECO:0000259" key="8">
    <source>
        <dbReference type="Pfam" id="PF01850"/>
    </source>
</evidence>
<sequence length="138" mass="15226">MIDTLADTSIILDVVEADQTWFEWSSQQLAAAADRGKIILNQIVYAELAVGFSSLADLEAALAPWPFERESLPFDAAFLAGFAYLEYRRRGGAKTSPLPDFFIGAHAAVQGYKLLTRDRGYYASYFPTIDIVSPGKQP</sequence>
<evidence type="ECO:0000313" key="9">
    <source>
        <dbReference type="EMBL" id="MDQ0439168.1"/>
    </source>
</evidence>
<dbReference type="SUPFAM" id="SSF88723">
    <property type="entry name" value="PIN domain-like"/>
    <property type="match status" value="1"/>
</dbReference>
<keyword evidence="10" id="KW-1185">Reference proteome</keyword>
<proteinExistence type="inferred from homology"/>
<organism evidence="9 10">
    <name type="scientific">Kaistia dalseonensis</name>
    <dbReference type="NCBI Taxonomy" id="410840"/>
    <lineage>
        <taxon>Bacteria</taxon>
        <taxon>Pseudomonadati</taxon>
        <taxon>Pseudomonadota</taxon>
        <taxon>Alphaproteobacteria</taxon>
        <taxon>Hyphomicrobiales</taxon>
        <taxon>Kaistiaceae</taxon>
        <taxon>Kaistia</taxon>
    </lineage>
</organism>
<evidence type="ECO:0000256" key="7">
    <source>
        <dbReference type="ARBA" id="ARBA00038093"/>
    </source>
</evidence>
<evidence type="ECO:0000313" key="10">
    <source>
        <dbReference type="Proteomes" id="UP001241603"/>
    </source>
</evidence>
<keyword evidence="5" id="KW-0378">Hydrolase</keyword>
<comment type="caution">
    <text evidence="9">The sequence shown here is derived from an EMBL/GenBank/DDBJ whole genome shotgun (WGS) entry which is preliminary data.</text>
</comment>
<dbReference type="Proteomes" id="UP001241603">
    <property type="component" value="Unassembled WGS sequence"/>
</dbReference>
<evidence type="ECO:0000256" key="6">
    <source>
        <dbReference type="ARBA" id="ARBA00022842"/>
    </source>
</evidence>
<dbReference type="InterPro" id="IPR029060">
    <property type="entry name" value="PIN-like_dom_sf"/>
</dbReference>
<reference evidence="9 10" key="1">
    <citation type="submission" date="2023-07" db="EMBL/GenBank/DDBJ databases">
        <title>Genomic Encyclopedia of Type Strains, Phase IV (KMG-IV): sequencing the most valuable type-strain genomes for metagenomic binning, comparative biology and taxonomic classification.</title>
        <authorList>
            <person name="Goeker M."/>
        </authorList>
    </citation>
    <scope>NUCLEOTIDE SEQUENCE [LARGE SCALE GENOMIC DNA]</scope>
    <source>
        <strain evidence="9 10">B6-8</strain>
    </source>
</reference>
<protein>
    <submittedName>
        <fullName evidence="9">Nucleic acid-binding protein</fullName>
    </submittedName>
</protein>
<dbReference type="Pfam" id="PF01850">
    <property type="entry name" value="PIN"/>
    <property type="match status" value="1"/>
</dbReference>
<name>A0ABU0HBC1_9HYPH</name>
<comment type="cofactor">
    <cofactor evidence="1">
        <name>Mg(2+)</name>
        <dbReference type="ChEBI" id="CHEBI:18420"/>
    </cofactor>
</comment>